<dbReference type="SUPFAM" id="SSF46689">
    <property type="entry name" value="Homeodomain-like"/>
    <property type="match status" value="2"/>
</dbReference>
<dbReference type="InterPro" id="IPR018060">
    <property type="entry name" value="HTH_AraC"/>
</dbReference>
<dbReference type="AlphaFoldDB" id="A0A2Z4YQ31"/>
<evidence type="ECO:0000256" key="2">
    <source>
        <dbReference type="ARBA" id="ARBA00023125"/>
    </source>
</evidence>
<reference evidence="6 7" key="1">
    <citation type="submission" date="2018-07" db="EMBL/GenBank/DDBJ databases">
        <title>Rhizobium leguminosarum strain:ATCC 14479 Genome sequencing and assembly.</title>
        <authorList>
            <person name="Chakraborty R."/>
        </authorList>
    </citation>
    <scope>NUCLEOTIDE SEQUENCE [LARGE SCALE GENOMIC DNA]</scope>
    <source>
        <strain evidence="6 7">ATCC 14479</strain>
        <plasmid evidence="7">Plasmid unnamed1</plasmid>
    </source>
</reference>
<protein>
    <submittedName>
        <fullName evidence="6">Helix-turn-helix domain family protein</fullName>
    </submittedName>
</protein>
<accession>A0A2Z4YQ31</accession>
<keyword evidence="6" id="KW-0614">Plasmid</keyword>
<feature type="compositionally biased region" description="Basic and acidic residues" evidence="4">
    <location>
        <begin position="133"/>
        <end position="147"/>
    </location>
</feature>
<dbReference type="PANTHER" id="PTHR46796:SF7">
    <property type="entry name" value="ARAC FAMILY TRANSCRIPTIONAL REGULATOR"/>
    <property type="match status" value="1"/>
</dbReference>
<dbReference type="GO" id="GO:0043565">
    <property type="term" value="F:sequence-specific DNA binding"/>
    <property type="evidence" value="ECO:0007669"/>
    <property type="project" value="InterPro"/>
</dbReference>
<feature type="region of interest" description="Disordered" evidence="4">
    <location>
        <begin position="131"/>
        <end position="158"/>
    </location>
</feature>
<dbReference type="Gene3D" id="1.10.10.60">
    <property type="entry name" value="Homeodomain-like"/>
    <property type="match status" value="2"/>
</dbReference>
<dbReference type="PROSITE" id="PS01124">
    <property type="entry name" value="HTH_ARAC_FAMILY_2"/>
    <property type="match status" value="1"/>
</dbReference>
<name>A0A2Z4YQ31_RHILE</name>
<evidence type="ECO:0000313" key="7">
    <source>
        <dbReference type="Proteomes" id="UP000251166"/>
    </source>
</evidence>
<keyword evidence="1" id="KW-0805">Transcription regulation</keyword>
<dbReference type="GO" id="GO:0003700">
    <property type="term" value="F:DNA-binding transcription factor activity"/>
    <property type="evidence" value="ECO:0007669"/>
    <property type="project" value="InterPro"/>
</dbReference>
<sequence length="158" mass="17298">MISRMVDLVVIRVLRSWAAAQPAASGWLGGMAHPSIGRAMYAIHQNPARSWSVGDLAAKVAMSRSIFAERFTQVVGEAPLRYLTRWRMTLAADLLRSGSSVGEASRLCGYGSEAGFSRAFKIHYRQSPGGLHPRFDRSHAGDHDASIRKSATIQQTRS</sequence>
<dbReference type="InterPro" id="IPR009057">
    <property type="entry name" value="Homeodomain-like_sf"/>
</dbReference>
<evidence type="ECO:0000256" key="3">
    <source>
        <dbReference type="ARBA" id="ARBA00023163"/>
    </source>
</evidence>
<keyword evidence="3" id="KW-0804">Transcription</keyword>
<evidence type="ECO:0000256" key="1">
    <source>
        <dbReference type="ARBA" id="ARBA00023015"/>
    </source>
</evidence>
<evidence type="ECO:0000313" key="6">
    <source>
        <dbReference type="EMBL" id="AXA42355.1"/>
    </source>
</evidence>
<dbReference type="Pfam" id="PF12833">
    <property type="entry name" value="HTH_18"/>
    <property type="match status" value="1"/>
</dbReference>
<feature type="domain" description="HTH araC/xylS-type" evidence="5">
    <location>
        <begin position="37"/>
        <end position="134"/>
    </location>
</feature>
<evidence type="ECO:0000259" key="5">
    <source>
        <dbReference type="PROSITE" id="PS01124"/>
    </source>
</evidence>
<geneLocation type="plasmid" evidence="6 7">
    <name>unnamed1</name>
</geneLocation>
<dbReference type="EMBL" id="CP030761">
    <property type="protein sequence ID" value="AXA42355.1"/>
    <property type="molecule type" value="Genomic_DNA"/>
</dbReference>
<feature type="compositionally biased region" description="Polar residues" evidence="4">
    <location>
        <begin position="149"/>
        <end position="158"/>
    </location>
</feature>
<gene>
    <name evidence="6" type="ORF">DLJ82_4794</name>
</gene>
<evidence type="ECO:0000256" key="4">
    <source>
        <dbReference type="SAM" id="MobiDB-lite"/>
    </source>
</evidence>
<dbReference type="InterPro" id="IPR050204">
    <property type="entry name" value="AraC_XylS_family_regulators"/>
</dbReference>
<organism evidence="6 7">
    <name type="scientific">Rhizobium leguminosarum</name>
    <dbReference type="NCBI Taxonomy" id="384"/>
    <lineage>
        <taxon>Bacteria</taxon>
        <taxon>Pseudomonadati</taxon>
        <taxon>Pseudomonadota</taxon>
        <taxon>Alphaproteobacteria</taxon>
        <taxon>Hyphomicrobiales</taxon>
        <taxon>Rhizobiaceae</taxon>
        <taxon>Rhizobium/Agrobacterium group</taxon>
        <taxon>Rhizobium</taxon>
    </lineage>
</organism>
<keyword evidence="2" id="KW-0238">DNA-binding</keyword>
<dbReference type="SMART" id="SM00342">
    <property type="entry name" value="HTH_ARAC"/>
    <property type="match status" value="1"/>
</dbReference>
<dbReference type="Proteomes" id="UP000251166">
    <property type="component" value="Plasmid unnamed1"/>
</dbReference>
<proteinExistence type="predicted"/>
<dbReference type="PANTHER" id="PTHR46796">
    <property type="entry name" value="HTH-TYPE TRANSCRIPTIONAL ACTIVATOR RHAS-RELATED"/>
    <property type="match status" value="1"/>
</dbReference>